<evidence type="ECO:0000313" key="8">
    <source>
        <dbReference type="EMBL" id="NXT90265.1"/>
    </source>
</evidence>
<dbReference type="SMART" id="SM00336">
    <property type="entry name" value="BBOX"/>
    <property type="match status" value="1"/>
</dbReference>
<evidence type="ECO:0000256" key="1">
    <source>
        <dbReference type="ARBA" id="ARBA00022723"/>
    </source>
</evidence>
<evidence type="ECO:0000256" key="4">
    <source>
        <dbReference type="PROSITE-ProRule" id="PRU00024"/>
    </source>
</evidence>
<dbReference type="InterPro" id="IPR001870">
    <property type="entry name" value="B30.2/SPRY"/>
</dbReference>
<dbReference type="PANTHER" id="PTHR24103">
    <property type="entry name" value="E3 UBIQUITIN-PROTEIN LIGASE TRIM"/>
    <property type="match status" value="1"/>
</dbReference>
<dbReference type="InterPro" id="IPR003879">
    <property type="entry name" value="Butyrophylin_SPRY"/>
</dbReference>
<feature type="domain" description="B30.2/SPRY" evidence="7">
    <location>
        <begin position="277"/>
        <end position="457"/>
    </location>
</feature>
<dbReference type="CDD" id="cd16594">
    <property type="entry name" value="RING-HC_TRIM7-like_C-IV"/>
    <property type="match status" value="1"/>
</dbReference>
<dbReference type="Proteomes" id="UP000528690">
    <property type="component" value="Unassembled WGS sequence"/>
</dbReference>
<dbReference type="PROSITE" id="PS50089">
    <property type="entry name" value="ZF_RING_2"/>
    <property type="match status" value="1"/>
</dbReference>
<dbReference type="Pfam" id="PF00643">
    <property type="entry name" value="zf-B_box"/>
    <property type="match status" value="1"/>
</dbReference>
<dbReference type="Pfam" id="PF00622">
    <property type="entry name" value="SPRY"/>
    <property type="match status" value="1"/>
</dbReference>
<sequence length="457" mass="52617">LAARMSVESLQNEASCSICLELFQDPVSIHCGHSFCRVCITRNWEGLTTNFSCPRCRETVPQQSLRPNWELANITEVAKMLNLQQVREVEGGENLCKEHRETLKLSCEDEERLVCVASDRSKVHRNHSVVPMDEAAQEYKEQIQAQLQLLKSEQEAFQSSMKERKKKIQDYAKRTEAEKQKIVTKYKQLHKFLEEQEAFLLAQLEQLDTEIMNAHKEILTRLLEETMSLGALIAEMEKICQQPGCELLKRETFSQPLGISPELEKKVCDFTEKTAVVKQAMEEFQGTVRRSRRENVVMTLDPKTANAELCLLEDCRVMWWGSCEQDLPPNPERFKFHPCVLGSRGFTSGWHCWEVKIYGRGMWAIGVAKESVPRERPFPLKPEAGVWALCHSRDGYKALTSPDVTPLALHNVPQQIRICLDYQKGRVVFFDAVRKARLFAFLQGSFRGETVYPWFLV</sequence>
<proteinExistence type="predicted"/>
<evidence type="ECO:0000256" key="2">
    <source>
        <dbReference type="ARBA" id="ARBA00022771"/>
    </source>
</evidence>
<dbReference type="SUPFAM" id="SSF57850">
    <property type="entry name" value="RING/U-box"/>
    <property type="match status" value="1"/>
</dbReference>
<evidence type="ECO:0000259" key="6">
    <source>
        <dbReference type="PROSITE" id="PS50119"/>
    </source>
</evidence>
<evidence type="ECO:0000313" key="9">
    <source>
        <dbReference type="Proteomes" id="UP000528690"/>
    </source>
</evidence>
<dbReference type="FunFam" id="2.60.120.920:FF:000004">
    <property type="entry name" value="Butyrophilin subfamily 1 member A1"/>
    <property type="match status" value="1"/>
</dbReference>
<dbReference type="GO" id="GO:0008270">
    <property type="term" value="F:zinc ion binding"/>
    <property type="evidence" value="ECO:0007669"/>
    <property type="project" value="UniProtKB-KW"/>
</dbReference>
<dbReference type="PROSITE" id="PS00518">
    <property type="entry name" value="ZF_RING_1"/>
    <property type="match status" value="1"/>
</dbReference>
<gene>
    <name evidence="8" type="primary">Trim27_1</name>
    <name evidence="8" type="ORF">ANHRUF_R03197</name>
</gene>
<dbReference type="AlphaFoldDB" id="A0A7L3GDU2"/>
<reference evidence="8 9" key="1">
    <citation type="submission" date="2019-09" db="EMBL/GenBank/DDBJ databases">
        <title>Bird 10,000 Genomes (B10K) Project - Family phase.</title>
        <authorList>
            <person name="Zhang G."/>
        </authorList>
    </citation>
    <scope>NUCLEOTIDE SEQUENCE [LARGE SCALE GENOMIC DNA]</scope>
    <source>
        <strain evidence="8">B10K-DU-029-28</strain>
    </source>
</reference>
<comment type="caution">
    <text evidence="8">The sequence shown here is derived from an EMBL/GenBank/DDBJ whole genome shotgun (WGS) entry which is preliminary data.</text>
</comment>
<dbReference type="InterPro" id="IPR017907">
    <property type="entry name" value="Znf_RING_CS"/>
</dbReference>
<dbReference type="InterPro" id="IPR050143">
    <property type="entry name" value="TRIM/RBCC"/>
</dbReference>
<dbReference type="SUPFAM" id="SSF49899">
    <property type="entry name" value="Concanavalin A-like lectins/glucanases"/>
    <property type="match status" value="1"/>
</dbReference>
<keyword evidence="1" id="KW-0479">Metal-binding</keyword>
<dbReference type="OrthoDB" id="9049620at2759"/>
<keyword evidence="9" id="KW-1185">Reference proteome</keyword>
<dbReference type="InterPro" id="IPR013320">
    <property type="entry name" value="ConA-like_dom_sf"/>
</dbReference>
<dbReference type="SMART" id="SM00184">
    <property type="entry name" value="RING"/>
    <property type="match status" value="1"/>
</dbReference>
<dbReference type="PROSITE" id="PS50119">
    <property type="entry name" value="ZF_BBOX"/>
    <property type="match status" value="1"/>
</dbReference>
<dbReference type="Gene3D" id="2.60.120.920">
    <property type="match status" value="1"/>
</dbReference>
<evidence type="ECO:0000256" key="3">
    <source>
        <dbReference type="ARBA" id="ARBA00022833"/>
    </source>
</evidence>
<dbReference type="SUPFAM" id="SSF57845">
    <property type="entry name" value="B-box zinc-binding domain"/>
    <property type="match status" value="1"/>
</dbReference>
<dbReference type="InterPro" id="IPR043136">
    <property type="entry name" value="B30.2/SPRY_sf"/>
</dbReference>
<dbReference type="PRINTS" id="PR01407">
    <property type="entry name" value="BUTYPHLNCDUF"/>
</dbReference>
<dbReference type="InterPro" id="IPR001841">
    <property type="entry name" value="Znf_RING"/>
</dbReference>
<feature type="domain" description="B box-type" evidence="6">
    <location>
        <begin position="91"/>
        <end position="132"/>
    </location>
</feature>
<dbReference type="InterPro" id="IPR013083">
    <property type="entry name" value="Znf_RING/FYVE/PHD"/>
</dbReference>
<feature type="domain" description="RING-type" evidence="5">
    <location>
        <begin position="16"/>
        <end position="57"/>
    </location>
</feature>
<dbReference type="InterPro" id="IPR000315">
    <property type="entry name" value="Znf_B-box"/>
</dbReference>
<evidence type="ECO:0000259" key="7">
    <source>
        <dbReference type="PROSITE" id="PS50188"/>
    </source>
</evidence>
<evidence type="ECO:0000259" key="5">
    <source>
        <dbReference type="PROSITE" id="PS50089"/>
    </source>
</evidence>
<dbReference type="PROSITE" id="PS50188">
    <property type="entry name" value="B302_SPRY"/>
    <property type="match status" value="1"/>
</dbReference>
<dbReference type="Pfam" id="PF13765">
    <property type="entry name" value="PRY"/>
    <property type="match status" value="1"/>
</dbReference>
<dbReference type="Gene3D" id="3.30.40.10">
    <property type="entry name" value="Zinc/RING finger domain, C3HC4 (zinc finger)"/>
    <property type="match status" value="1"/>
</dbReference>
<protein>
    <submittedName>
        <fullName evidence="8">TRI27 protein</fullName>
    </submittedName>
</protein>
<dbReference type="Gene3D" id="3.30.160.60">
    <property type="entry name" value="Classic Zinc Finger"/>
    <property type="match status" value="1"/>
</dbReference>
<accession>A0A7L3GDU2</accession>
<feature type="non-terminal residue" evidence="8">
    <location>
        <position position="1"/>
    </location>
</feature>
<dbReference type="EMBL" id="VZTV01047808">
    <property type="protein sequence ID" value="NXT90265.1"/>
    <property type="molecule type" value="Genomic_DNA"/>
</dbReference>
<dbReference type="Pfam" id="PF15227">
    <property type="entry name" value="zf-C3HC4_4"/>
    <property type="match status" value="1"/>
</dbReference>
<dbReference type="InterPro" id="IPR006574">
    <property type="entry name" value="PRY"/>
</dbReference>
<dbReference type="SMART" id="SM00589">
    <property type="entry name" value="PRY"/>
    <property type="match status" value="1"/>
</dbReference>
<feature type="non-terminal residue" evidence="8">
    <location>
        <position position="457"/>
    </location>
</feature>
<name>A0A7L3GDU2_9AVES</name>
<organism evidence="8 9">
    <name type="scientific">Anhinga rufa</name>
    <name type="common">African darter</name>
    <dbReference type="NCBI Taxonomy" id="317792"/>
    <lineage>
        <taxon>Eukaryota</taxon>
        <taxon>Metazoa</taxon>
        <taxon>Chordata</taxon>
        <taxon>Craniata</taxon>
        <taxon>Vertebrata</taxon>
        <taxon>Euteleostomi</taxon>
        <taxon>Archelosauria</taxon>
        <taxon>Archosauria</taxon>
        <taxon>Dinosauria</taxon>
        <taxon>Saurischia</taxon>
        <taxon>Theropoda</taxon>
        <taxon>Coelurosauria</taxon>
        <taxon>Aves</taxon>
        <taxon>Neognathae</taxon>
        <taxon>Neoaves</taxon>
        <taxon>Aequornithes</taxon>
        <taxon>Suliformes</taxon>
        <taxon>Anhingidae</taxon>
        <taxon>Anhinga</taxon>
    </lineage>
</organism>
<dbReference type="InterPro" id="IPR003877">
    <property type="entry name" value="SPRY_dom"/>
</dbReference>
<keyword evidence="2 4" id="KW-0863">Zinc-finger</keyword>
<keyword evidence="3" id="KW-0862">Zinc</keyword>